<evidence type="ECO:0000313" key="1">
    <source>
        <dbReference type="EMBL" id="MFD1629016.1"/>
    </source>
</evidence>
<name>A0ABW4IBP2_9SPHI</name>
<reference evidence="2" key="1">
    <citation type="journal article" date="2019" name="Int. J. Syst. Evol. Microbiol.">
        <title>The Global Catalogue of Microorganisms (GCM) 10K type strain sequencing project: providing services to taxonomists for standard genome sequencing and annotation.</title>
        <authorList>
            <consortium name="The Broad Institute Genomics Platform"/>
            <consortium name="The Broad Institute Genome Sequencing Center for Infectious Disease"/>
            <person name="Wu L."/>
            <person name="Ma J."/>
        </authorList>
    </citation>
    <scope>NUCLEOTIDE SEQUENCE [LARGE SCALE GENOMIC DNA]</scope>
    <source>
        <strain evidence="2">CCUG 53762</strain>
    </source>
</reference>
<evidence type="ECO:0000313" key="2">
    <source>
        <dbReference type="Proteomes" id="UP001597118"/>
    </source>
</evidence>
<dbReference type="RefSeq" id="WP_379661397.1">
    <property type="nucleotide sequence ID" value="NZ_JBHUDG010000003.1"/>
</dbReference>
<dbReference type="CDD" id="cd01635">
    <property type="entry name" value="Glycosyltransferase_GTB-type"/>
    <property type="match status" value="1"/>
</dbReference>
<accession>A0ABW4IBP2</accession>
<proteinExistence type="predicted"/>
<comment type="caution">
    <text evidence="1">The sequence shown here is derived from an EMBL/GenBank/DDBJ whole genome shotgun (WGS) entry which is preliminary data.</text>
</comment>
<dbReference type="Proteomes" id="UP001597118">
    <property type="component" value="Unassembled WGS sequence"/>
</dbReference>
<organism evidence="1 2">
    <name type="scientific">Pseudopedobacter beijingensis</name>
    <dbReference type="NCBI Taxonomy" id="1207056"/>
    <lineage>
        <taxon>Bacteria</taxon>
        <taxon>Pseudomonadati</taxon>
        <taxon>Bacteroidota</taxon>
        <taxon>Sphingobacteriia</taxon>
        <taxon>Sphingobacteriales</taxon>
        <taxon>Sphingobacteriaceae</taxon>
        <taxon>Pseudopedobacter</taxon>
    </lineage>
</organism>
<dbReference type="Gene3D" id="3.40.50.2000">
    <property type="entry name" value="Glycogen Phosphorylase B"/>
    <property type="match status" value="2"/>
</dbReference>
<dbReference type="EMBL" id="JBHUDG010000003">
    <property type="protein sequence ID" value="MFD1629016.1"/>
    <property type="molecule type" value="Genomic_DNA"/>
</dbReference>
<dbReference type="SUPFAM" id="SSF53756">
    <property type="entry name" value="UDP-Glycosyltransferase/glycogen phosphorylase"/>
    <property type="match status" value="1"/>
</dbReference>
<keyword evidence="2" id="KW-1185">Reference proteome</keyword>
<protein>
    <submittedName>
        <fullName evidence="1">Uncharacterized protein</fullName>
    </submittedName>
</protein>
<sequence>MKLVFVTNDISYYGASRSLRSLIKGLQEVYGNSIDIYLVIPKRLKSKNDFNAISLWFGVPVPKIHEFCLPFYNNYKGKLESYYHVLFNLKWKINKKKFYGFLKKERFDFIQLNSLTLLDVANSGFPMVLHVRETINELDKSSYIQYKLKELRKIIFIDGTTNSALEKFELPEKCILNNPFSMKELAYVKSSKELIFLQDLCAGKTVFSLIGKIHKDKGTEFFLNAFKQIEEDNKILLIKGGGNANYVKYLKSIAPSNAVFLDAGPNVENLYLISDYIVRGEEFPCIGRTTFEALYAGLGVILPGNENYYLEHLNDYSRFGKSVYTYNPRDTHELISLVQMLKPIDKFDKKLLSNIPEYVKQFFDFIKK</sequence>
<gene>
    <name evidence="1" type="ORF">ACFSAH_03960</name>
</gene>